<evidence type="ECO:0000256" key="1">
    <source>
        <dbReference type="SAM" id="Phobius"/>
    </source>
</evidence>
<protein>
    <recommendedName>
        <fullName evidence="4">Glycerophosphoryl diester phosphodiesterase family protein</fullName>
    </recommendedName>
</protein>
<evidence type="ECO:0008006" key="4">
    <source>
        <dbReference type="Google" id="ProtNLM"/>
    </source>
</evidence>
<accession>A0A2M9AQN0</accession>
<dbReference type="AlphaFoldDB" id="A0A2M9AQN0"/>
<sequence>MKSTFTTAADFRQERDFGNKIAATFEFITRHWRPLGKCLVYFVLPATLLMGVGLGLFTNIVFNLAGQAGTGSQLDSSAILTPSYFSGVGLTMLGALAAGVMLMSTVYGYVLVILTTEAVPTPALVWQVIKRRVGRMLAAFGLLFGLYILVMVTMVSLMAITSYFGLLFLVIFPVLLYVTVPLTLYFPILWLEDGNVWDSLRRAFYLVQGKWWSTMGLLLVTGMIQGMLCFVFVLPQYAVIIGKMLKVPGLDSDVLGILTQCVYALGIMFTYAIPLLATAFQYFNLVERKEGLGLRSLINNIGQGIAPLAYNQTYRADEEGEY</sequence>
<feature type="transmembrane region" description="Helical" evidence="1">
    <location>
        <begin position="83"/>
        <end position="103"/>
    </location>
</feature>
<keyword evidence="3" id="KW-1185">Reference proteome</keyword>
<feature type="transmembrane region" description="Helical" evidence="1">
    <location>
        <begin position="254"/>
        <end position="280"/>
    </location>
</feature>
<name>A0A2M9AQN0_9BACT</name>
<feature type="transmembrane region" description="Helical" evidence="1">
    <location>
        <begin position="136"/>
        <end position="160"/>
    </location>
</feature>
<reference evidence="2 3" key="1">
    <citation type="submission" date="2017-11" db="EMBL/GenBank/DDBJ databases">
        <title>Genomic Encyclopedia of Archaeal and Bacterial Type Strains, Phase II (KMG-II): From Individual Species to Whole Genera.</title>
        <authorList>
            <person name="Goeker M."/>
        </authorList>
    </citation>
    <scope>NUCLEOTIDE SEQUENCE [LARGE SCALE GENOMIC DNA]</scope>
    <source>
        <strain evidence="2 3">DSM 11115</strain>
    </source>
</reference>
<gene>
    <name evidence="2" type="ORF">CLV45_4683</name>
</gene>
<proteinExistence type="predicted"/>
<keyword evidence="1" id="KW-0472">Membrane</keyword>
<feature type="transmembrane region" description="Helical" evidence="1">
    <location>
        <begin position="39"/>
        <end position="62"/>
    </location>
</feature>
<evidence type="ECO:0000313" key="3">
    <source>
        <dbReference type="Proteomes" id="UP000228535"/>
    </source>
</evidence>
<dbReference type="EMBL" id="PGFA01000005">
    <property type="protein sequence ID" value="PJJ47992.1"/>
    <property type="molecule type" value="Genomic_DNA"/>
</dbReference>
<organism evidence="2 3">
    <name type="scientific">Hymenobacter chitinivorans DSM 11115</name>
    <dbReference type="NCBI Taxonomy" id="1121954"/>
    <lineage>
        <taxon>Bacteria</taxon>
        <taxon>Pseudomonadati</taxon>
        <taxon>Bacteroidota</taxon>
        <taxon>Cytophagia</taxon>
        <taxon>Cytophagales</taxon>
        <taxon>Hymenobacteraceae</taxon>
        <taxon>Hymenobacter</taxon>
    </lineage>
</organism>
<evidence type="ECO:0000313" key="2">
    <source>
        <dbReference type="EMBL" id="PJJ47992.1"/>
    </source>
</evidence>
<feature type="transmembrane region" description="Helical" evidence="1">
    <location>
        <begin position="166"/>
        <end position="191"/>
    </location>
</feature>
<dbReference type="OrthoDB" id="1049480at2"/>
<dbReference type="Proteomes" id="UP000228535">
    <property type="component" value="Unassembled WGS sequence"/>
</dbReference>
<comment type="caution">
    <text evidence="2">The sequence shown here is derived from an EMBL/GenBank/DDBJ whole genome shotgun (WGS) entry which is preliminary data.</text>
</comment>
<dbReference type="RefSeq" id="WP_100338908.1">
    <property type="nucleotide sequence ID" value="NZ_PGFA01000005.1"/>
</dbReference>
<keyword evidence="1" id="KW-0812">Transmembrane</keyword>
<feature type="transmembrane region" description="Helical" evidence="1">
    <location>
        <begin position="211"/>
        <end position="234"/>
    </location>
</feature>
<keyword evidence="1" id="KW-1133">Transmembrane helix</keyword>